<organism evidence="1">
    <name type="scientific">marine metagenome</name>
    <dbReference type="NCBI Taxonomy" id="408172"/>
    <lineage>
        <taxon>unclassified sequences</taxon>
        <taxon>metagenomes</taxon>
        <taxon>ecological metagenomes</taxon>
    </lineage>
</organism>
<reference evidence="1" key="1">
    <citation type="submission" date="2018-05" db="EMBL/GenBank/DDBJ databases">
        <authorList>
            <person name="Lanie J.A."/>
            <person name="Ng W.-L."/>
            <person name="Kazmierczak K.M."/>
            <person name="Andrzejewski T.M."/>
            <person name="Davidsen T.M."/>
            <person name="Wayne K.J."/>
            <person name="Tettelin H."/>
            <person name="Glass J.I."/>
            <person name="Rusch D."/>
            <person name="Podicherti R."/>
            <person name="Tsui H.-C.T."/>
            <person name="Winkler M.E."/>
        </authorList>
    </citation>
    <scope>NUCLEOTIDE SEQUENCE</scope>
</reference>
<gene>
    <name evidence="1" type="ORF">METZ01_LOCUS461660</name>
</gene>
<feature type="non-terminal residue" evidence="1">
    <location>
        <position position="34"/>
    </location>
</feature>
<name>A0A383ALL4_9ZZZZ</name>
<evidence type="ECO:0000313" key="1">
    <source>
        <dbReference type="EMBL" id="SVE08806.1"/>
    </source>
</evidence>
<protein>
    <submittedName>
        <fullName evidence="1">Uncharacterized protein</fullName>
    </submittedName>
</protein>
<accession>A0A383ALL4</accession>
<sequence>MAYLFGFTDGQVEAASVSCNLEPDYFASRQFLKA</sequence>
<dbReference type="AlphaFoldDB" id="A0A383ALL4"/>
<dbReference type="EMBL" id="UINC01193271">
    <property type="protein sequence ID" value="SVE08806.1"/>
    <property type="molecule type" value="Genomic_DNA"/>
</dbReference>
<proteinExistence type="predicted"/>